<name>A0A1Y2EQL6_PROLT</name>
<feature type="compositionally biased region" description="Polar residues" evidence="1">
    <location>
        <begin position="91"/>
        <end position="103"/>
    </location>
</feature>
<dbReference type="EMBL" id="MCFI01000032">
    <property type="protein sequence ID" value="ORY73881.1"/>
    <property type="molecule type" value="Genomic_DNA"/>
</dbReference>
<reference evidence="2 3" key="1">
    <citation type="submission" date="2016-07" db="EMBL/GenBank/DDBJ databases">
        <title>Pervasive Adenine N6-methylation of Active Genes in Fungi.</title>
        <authorList>
            <consortium name="DOE Joint Genome Institute"/>
            <person name="Mondo S.J."/>
            <person name="Dannebaum R.O."/>
            <person name="Kuo R.C."/>
            <person name="Labutti K."/>
            <person name="Haridas S."/>
            <person name="Kuo A."/>
            <person name="Salamov A."/>
            <person name="Ahrendt S.R."/>
            <person name="Lipzen A."/>
            <person name="Sullivan W."/>
            <person name="Andreopoulos W.B."/>
            <person name="Clum A."/>
            <person name="Lindquist E."/>
            <person name="Daum C."/>
            <person name="Ramamoorthy G.K."/>
            <person name="Gryganskyi A."/>
            <person name="Culley D."/>
            <person name="Magnuson J.K."/>
            <person name="James T.Y."/>
            <person name="O'Malley M.A."/>
            <person name="Stajich J.E."/>
            <person name="Spatafora J.W."/>
            <person name="Visel A."/>
            <person name="Grigoriev I.V."/>
        </authorList>
    </citation>
    <scope>NUCLEOTIDE SEQUENCE [LARGE SCALE GENOMIC DNA]</scope>
    <source>
        <strain evidence="2 3">12-1054</strain>
    </source>
</reference>
<feature type="region of interest" description="Disordered" evidence="1">
    <location>
        <begin position="27"/>
        <end position="273"/>
    </location>
</feature>
<proteinExistence type="predicted"/>
<accession>A0A1Y2EQL6</accession>
<feature type="compositionally biased region" description="Polar residues" evidence="1">
    <location>
        <begin position="214"/>
        <end position="223"/>
    </location>
</feature>
<comment type="caution">
    <text evidence="2">The sequence shown here is derived from an EMBL/GenBank/DDBJ whole genome shotgun (WGS) entry which is preliminary data.</text>
</comment>
<evidence type="ECO:0000256" key="1">
    <source>
        <dbReference type="SAM" id="MobiDB-lite"/>
    </source>
</evidence>
<feature type="compositionally biased region" description="Low complexity" evidence="1">
    <location>
        <begin position="52"/>
        <end position="74"/>
    </location>
</feature>
<organism evidence="2 3">
    <name type="scientific">Protomyces lactucae-debilis</name>
    <dbReference type="NCBI Taxonomy" id="2754530"/>
    <lineage>
        <taxon>Eukaryota</taxon>
        <taxon>Fungi</taxon>
        <taxon>Dikarya</taxon>
        <taxon>Ascomycota</taxon>
        <taxon>Taphrinomycotina</taxon>
        <taxon>Taphrinomycetes</taxon>
        <taxon>Taphrinales</taxon>
        <taxon>Protomycetaceae</taxon>
        <taxon>Protomyces</taxon>
    </lineage>
</organism>
<dbReference type="Proteomes" id="UP000193685">
    <property type="component" value="Unassembled WGS sequence"/>
</dbReference>
<evidence type="ECO:0000313" key="2">
    <source>
        <dbReference type="EMBL" id="ORY73881.1"/>
    </source>
</evidence>
<evidence type="ECO:0000313" key="3">
    <source>
        <dbReference type="Proteomes" id="UP000193685"/>
    </source>
</evidence>
<gene>
    <name evidence="2" type="ORF">BCR37DRAFT_228126</name>
</gene>
<dbReference type="RefSeq" id="XP_040721886.1">
    <property type="nucleotide sequence ID" value="XM_040866483.1"/>
</dbReference>
<dbReference type="GeneID" id="63783082"/>
<protein>
    <submittedName>
        <fullName evidence="2">Uncharacterized protein</fullName>
    </submittedName>
</protein>
<keyword evidence="3" id="KW-1185">Reference proteome</keyword>
<dbReference type="AlphaFoldDB" id="A0A1Y2EQL6"/>
<sequence length="273" mass="30202">MPGKSLAQVQRHFDDYLVERNYRQYLPRSGGPAALSEPRNDPPAFGYGSNKQSYSHYSQQQHAPVQPQQVPSGPSHGGGSYRPQPMLSVQGPGQYTSPYSAYNQGPPAPPQNQPMFPYGRPPEGPGGYMSMGAHPFGQAPQQSSYDYRGGPGGPPQHPSFHMHPQQLHHPHHPSMQSMPSQYGNQRGSFDMRHDRSGPPNIPLGPSDKSDRPLSRNSIDSILNGNPHPRDLPPVHRGGYPVNQNNRMGDGYPPHSQGYHNNGPRGPYYYPHQR</sequence>